<keyword evidence="2" id="KW-0732">Signal</keyword>
<dbReference type="AlphaFoldDB" id="A0A507Z6F2"/>
<proteinExistence type="predicted"/>
<feature type="compositionally biased region" description="Low complexity" evidence="1">
    <location>
        <begin position="249"/>
        <end position="260"/>
    </location>
</feature>
<dbReference type="EMBL" id="VIAR01000028">
    <property type="protein sequence ID" value="TQD33256.1"/>
    <property type="molecule type" value="Genomic_DNA"/>
</dbReference>
<reference evidence="3 4" key="1">
    <citation type="submission" date="2019-06" db="EMBL/GenBank/DDBJ databases">
        <title>Flavibacter putida gen. nov., sp. nov., a novel marine bacterium of the family Flavobacteriaceae isolated from coastal seawater.</title>
        <authorList>
            <person name="Feng X."/>
        </authorList>
    </citation>
    <scope>NUCLEOTIDE SEQUENCE [LARGE SCALE GENOMIC DNA]</scope>
    <source>
        <strain evidence="3 4">PLHSN227</strain>
    </source>
</reference>
<dbReference type="RefSeq" id="WP_233357781.1">
    <property type="nucleotide sequence ID" value="NZ_VIAR01000028.1"/>
</dbReference>
<dbReference type="Gene3D" id="2.60.120.260">
    <property type="entry name" value="Galactose-binding domain-like"/>
    <property type="match status" value="1"/>
</dbReference>
<evidence type="ECO:0000256" key="2">
    <source>
        <dbReference type="SAM" id="SignalP"/>
    </source>
</evidence>
<feature type="non-terminal residue" evidence="3">
    <location>
        <position position="260"/>
    </location>
</feature>
<evidence type="ECO:0000256" key="1">
    <source>
        <dbReference type="SAM" id="MobiDB-lite"/>
    </source>
</evidence>
<feature type="signal peptide" evidence="2">
    <location>
        <begin position="1"/>
        <end position="22"/>
    </location>
</feature>
<name>A0A507Z6F2_9FLAO</name>
<organism evidence="3 4">
    <name type="scientific">Haloflavibacter putidus</name>
    <dbReference type="NCBI Taxonomy" id="2576776"/>
    <lineage>
        <taxon>Bacteria</taxon>
        <taxon>Pseudomonadati</taxon>
        <taxon>Bacteroidota</taxon>
        <taxon>Flavobacteriia</taxon>
        <taxon>Flavobacteriales</taxon>
        <taxon>Flavobacteriaceae</taxon>
        <taxon>Haloflavibacter</taxon>
    </lineage>
</organism>
<gene>
    <name evidence="3" type="ORF">FKR84_13200</name>
</gene>
<comment type="caution">
    <text evidence="3">The sequence shown here is derived from an EMBL/GenBank/DDBJ whole genome shotgun (WGS) entry which is preliminary data.</text>
</comment>
<protein>
    <submittedName>
        <fullName evidence="3">Uncharacterized protein</fullName>
    </submittedName>
</protein>
<feature type="chain" id="PRO_5021258746" evidence="2">
    <location>
        <begin position="23"/>
        <end position="260"/>
    </location>
</feature>
<evidence type="ECO:0000313" key="3">
    <source>
        <dbReference type="EMBL" id="TQD33256.1"/>
    </source>
</evidence>
<dbReference type="Pfam" id="PF20773">
    <property type="entry name" value="InhA-like_MAM"/>
    <property type="match status" value="1"/>
</dbReference>
<evidence type="ECO:0000313" key="4">
    <source>
        <dbReference type="Proteomes" id="UP000317169"/>
    </source>
</evidence>
<sequence>MKKNTFILLLGCVFFLSWQGQAQLFSEDFETGLGQFSNGAANVVDWQINTNLFQNGTQSVKNEYGANSDNILYQTNPIDLSAANNPQLSFWHIAKLEGGYDEAIVEISTDGGATFTPFTDADYLGNGITIDPGTFNEDSYSQWGTLGTDIPINTWWKRETFDLSAYNTATVVVRFRLTSDSIVQREGWYLDNVEILEITCPKPSEIVIDQITANAADISWTSGGSETEWEILYGPAGFNPETEGNAVQDTDGTIGETITG</sequence>
<dbReference type="Proteomes" id="UP000317169">
    <property type="component" value="Unassembled WGS sequence"/>
</dbReference>
<accession>A0A507Z6F2</accession>
<keyword evidence="4" id="KW-1185">Reference proteome</keyword>
<feature type="region of interest" description="Disordered" evidence="1">
    <location>
        <begin position="240"/>
        <end position="260"/>
    </location>
</feature>